<name>A0A0C3A485_9AGAM</name>
<evidence type="ECO:0000256" key="14">
    <source>
        <dbReference type="RuleBase" id="RU000461"/>
    </source>
</evidence>
<dbReference type="GO" id="GO:0020037">
    <property type="term" value="F:heme binding"/>
    <property type="evidence" value="ECO:0007669"/>
    <property type="project" value="InterPro"/>
</dbReference>
<dbReference type="PROSITE" id="PS00086">
    <property type="entry name" value="CYTOCHROME_P450"/>
    <property type="match status" value="1"/>
</dbReference>
<dbReference type="AlphaFoldDB" id="A0A0C3A485"/>
<reference evidence="16" key="2">
    <citation type="submission" date="2015-01" db="EMBL/GenBank/DDBJ databases">
        <title>Evolutionary Origins and Diversification of the Mycorrhizal Mutualists.</title>
        <authorList>
            <consortium name="DOE Joint Genome Institute"/>
            <consortium name="Mycorrhizal Genomics Consortium"/>
            <person name="Kohler A."/>
            <person name="Kuo A."/>
            <person name="Nagy L.G."/>
            <person name="Floudas D."/>
            <person name="Copeland A."/>
            <person name="Barry K.W."/>
            <person name="Cichocki N."/>
            <person name="Veneault-Fourrey C."/>
            <person name="LaButti K."/>
            <person name="Lindquist E.A."/>
            <person name="Lipzen A."/>
            <person name="Lundell T."/>
            <person name="Morin E."/>
            <person name="Murat C."/>
            <person name="Riley R."/>
            <person name="Ohm R."/>
            <person name="Sun H."/>
            <person name="Tunlid A."/>
            <person name="Henrissat B."/>
            <person name="Grigoriev I.V."/>
            <person name="Hibbett D.S."/>
            <person name="Martin F."/>
        </authorList>
    </citation>
    <scope>NUCLEOTIDE SEQUENCE [LARGE SCALE GENOMIC DNA]</scope>
    <source>
        <strain evidence="16">Foug A</strain>
    </source>
</reference>
<keyword evidence="7 13" id="KW-0479">Metal-binding</keyword>
<dbReference type="InParanoid" id="A0A0C3A485"/>
<evidence type="ECO:0000256" key="3">
    <source>
        <dbReference type="ARBA" id="ARBA00005179"/>
    </source>
</evidence>
<evidence type="ECO:0000256" key="8">
    <source>
        <dbReference type="ARBA" id="ARBA00022989"/>
    </source>
</evidence>
<evidence type="ECO:0000256" key="12">
    <source>
        <dbReference type="ARBA" id="ARBA00023136"/>
    </source>
</evidence>
<dbReference type="InterPro" id="IPR017972">
    <property type="entry name" value="Cyt_P450_CS"/>
</dbReference>
<keyword evidence="10 13" id="KW-0408">Iron</keyword>
<dbReference type="Proteomes" id="UP000053989">
    <property type="component" value="Unassembled WGS sequence"/>
</dbReference>
<keyword evidence="12" id="KW-0472">Membrane</keyword>
<evidence type="ECO:0000256" key="6">
    <source>
        <dbReference type="ARBA" id="ARBA00022692"/>
    </source>
</evidence>
<dbReference type="InterPro" id="IPR001128">
    <property type="entry name" value="Cyt_P450"/>
</dbReference>
<dbReference type="Pfam" id="PF00067">
    <property type="entry name" value="p450"/>
    <property type="match status" value="1"/>
</dbReference>
<evidence type="ECO:0000256" key="11">
    <source>
        <dbReference type="ARBA" id="ARBA00023033"/>
    </source>
</evidence>
<dbReference type="PANTHER" id="PTHR46300">
    <property type="entry name" value="P450, PUTATIVE (EUROFUNG)-RELATED-RELATED"/>
    <property type="match status" value="1"/>
</dbReference>
<gene>
    <name evidence="15" type="ORF">SCLCIDRAFT_1209303</name>
</gene>
<evidence type="ECO:0008006" key="17">
    <source>
        <dbReference type="Google" id="ProtNLM"/>
    </source>
</evidence>
<dbReference type="OrthoDB" id="2789670at2759"/>
<reference evidence="15 16" key="1">
    <citation type="submission" date="2014-04" db="EMBL/GenBank/DDBJ databases">
        <authorList>
            <consortium name="DOE Joint Genome Institute"/>
            <person name="Kuo A."/>
            <person name="Kohler A."/>
            <person name="Nagy L.G."/>
            <person name="Floudas D."/>
            <person name="Copeland A."/>
            <person name="Barry K.W."/>
            <person name="Cichocki N."/>
            <person name="Veneault-Fourrey C."/>
            <person name="LaButti K."/>
            <person name="Lindquist E.A."/>
            <person name="Lipzen A."/>
            <person name="Lundell T."/>
            <person name="Morin E."/>
            <person name="Murat C."/>
            <person name="Sun H."/>
            <person name="Tunlid A."/>
            <person name="Henrissat B."/>
            <person name="Grigoriev I.V."/>
            <person name="Hibbett D.S."/>
            <person name="Martin F."/>
            <person name="Nordberg H.P."/>
            <person name="Cantor M.N."/>
            <person name="Hua S.X."/>
        </authorList>
    </citation>
    <scope>NUCLEOTIDE SEQUENCE [LARGE SCALE GENOMIC DNA]</scope>
    <source>
        <strain evidence="15 16">Foug A</strain>
    </source>
</reference>
<dbReference type="GO" id="GO:0016705">
    <property type="term" value="F:oxidoreductase activity, acting on paired donors, with incorporation or reduction of molecular oxygen"/>
    <property type="evidence" value="ECO:0007669"/>
    <property type="project" value="InterPro"/>
</dbReference>
<evidence type="ECO:0000256" key="7">
    <source>
        <dbReference type="ARBA" id="ARBA00022723"/>
    </source>
</evidence>
<keyword evidence="6" id="KW-0812">Transmembrane</keyword>
<feature type="binding site" description="axial binding residue" evidence="13">
    <location>
        <position position="261"/>
    </location>
    <ligand>
        <name>heme</name>
        <dbReference type="ChEBI" id="CHEBI:30413"/>
    </ligand>
    <ligandPart>
        <name>Fe</name>
        <dbReference type="ChEBI" id="CHEBI:18248"/>
    </ligandPart>
</feature>
<dbReference type="EMBL" id="KN822009">
    <property type="protein sequence ID" value="KIM68483.1"/>
    <property type="molecule type" value="Genomic_DNA"/>
</dbReference>
<evidence type="ECO:0000256" key="4">
    <source>
        <dbReference type="ARBA" id="ARBA00010617"/>
    </source>
</evidence>
<dbReference type="GO" id="GO:0004497">
    <property type="term" value="F:monooxygenase activity"/>
    <property type="evidence" value="ECO:0007669"/>
    <property type="project" value="UniProtKB-KW"/>
</dbReference>
<dbReference type="GO" id="GO:0016020">
    <property type="term" value="C:membrane"/>
    <property type="evidence" value="ECO:0007669"/>
    <property type="project" value="UniProtKB-SubCell"/>
</dbReference>
<dbReference type="GO" id="GO:0005506">
    <property type="term" value="F:iron ion binding"/>
    <property type="evidence" value="ECO:0007669"/>
    <property type="project" value="InterPro"/>
</dbReference>
<evidence type="ECO:0000256" key="5">
    <source>
        <dbReference type="ARBA" id="ARBA00022617"/>
    </source>
</evidence>
<evidence type="ECO:0000256" key="13">
    <source>
        <dbReference type="PIRSR" id="PIRSR602401-1"/>
    </source>
</evidence>
<dbReference type="InterPro" id="IPR036396">
    <property type="entry name" value="Cyt_P450_sf"/>
</dbReference>
<comment type="similarity">
    <text evidence="4 14">Belongs to the cytochrome P450 family.</text>
</comment>
<sequence>MEITYGYEAASENDPFVSNATRLMQIAVSVVTPERAALHTAFPILAYIPSWMPGGRYKQRAGECRALARRVLDDPVDYVKDSMAAGSAKKSLVYDLLLAETRKGTSHDYEEATKAVAATAFGAGVDTTSSVLLVFVLAMILHPEVQTKAQEEIDRVIGYDRLPDFSDRETLPYVECVLLETLRWHPIFPLGVPHLTRMDDIFDGMYIPKATTVLLNLWAMTHDEVRFLDPSAFKPERHLTPEGNVAEGTSTPTFGIGRRICPGRHFATRSLWAAIVSILATLRLSKARDENGHEIEVKPEFDTGIVLHPKPFQCSIEPRSLKAKDLIRNESMNE</sequence>
<organism evidence="15 16">
    <name type="scientific">Scleroderma citrinum Foug A</name>
    <dbReference type="NCBI Taxonomy" id="1036808"/>
    <lineage>
        <taxon>Eukaryota</taxon>
        <taxon>Fungi</taxon>
        <taxon>Dikarya</taxon>
        <taxon>Basidiomycota</taxon>
        <taxon>Agaricomycotina</taxon>
        <taxon>Agaricomycetes</taxon>
        <taxon>Agaricomycetidae</taxon>
        <taxon>Boletales</taxon>
        <taxon>Sclerodermatineae</taxon>
        <taxon>Sclerodermataceae</taxon>
        <taxon>Scleroderma</taxon>
    </lineage>
</organism>
<evidence type="ECO:0000256" key="10">
    <source>
        <dbReference type="ARBA" id="ARBA00023004"/>
    </source>
</evidence>
<dbReference type="PRINTS" id="PR00463">
    <property type="entry name" value="EP450I"/>
</dbReference>
<comment type="pathway">
    <text evidence="3">Secondary metabolite biosynthesis.</text>
</comment>
<keyword evidence="9 14" id="KW-0560">Oxidoreductase</keyword>
<dbReference type="Gene3D" id="1.10.630.10">
    <property type="entry name" value="Cytochrome P450"/>
    <property type="match status" value="1"/>
</dbReference>
<dbReference type="PANTHER" id="PTHR46300:SF2">
    <property type="entry name" value="CYTOCHROME P450 MONOOXYGENASE ALNH-RELATED"/>
    <property type="match status" value="1"/>
</dbReference>
<evidence type="ECO:0000313" key="16">
    <source>
        <dbReference type="Proteomes" id="UP000053989"/>
    </source>
</evidence>
<keyword evidence="8" id="KW-1133">Transmembrane helix</keyword>
<dbReference type="HOGENOM" id="CLU_001570_2_0_1"/>
<evidence type="ECO:0000256" key="9">
    <source>
        <dbReference type="ARBA" id="ARBA00023002"/>
    </source>
</evidence>
<evidence type="ECO:0000256" key="2">
    <source>
        <dbReference type="ARBA" id="ARBA00004167"/>
    </source>
</evidence>
<dbReference type="PRINTS" id="PR00385">
    <property type="entry name" value="P450"/>
</dbReference>
<dbReference type="STRING" id="1036808.A0A0C3A485"/>
<dbReference type="InterPro" id="IPR002401">
    <property type="entry name" value="Cyt_P450_E_grp-I"/>
</dbReference>
<proteinExistence type="inferred from homology"/>
<evidence type="ECO:0000256" key="1">
    <source>
        <dbReference type="ARBA" id="ARBA00001971"/>
    </source>
</evidence>
<comment type="cofactor">
    <cofactor evidence="1 13">
        <name>heme</name>
        <dbReference type="ChEBI" id="CHEBI:30413"/>
    </cofactor>
</comment>
<dbReference type="InterPro" id="IPR050364">
    <property type="entry name" value="Cytochrome_P450_fung"/>
</dbReference>
<comment type="subcellular location">
    <subcellularLocation>
        <location evidence="2">Membrane</location>
        <topology evidence="2">Single-pass membrane protein</topology>
    </subcellularLocation>
</comment>
<keyword evidence="5 13" id="KW-0349">Heme</keyword>
<dbReference type="SUPFAM" id="SSF48264">
    <property type="entry name" value="Cytochrome P450"/>
    <property type="match status" value="1"/>
</dbReference>
<keyword evidence="11 14" id="KW-0503">Monooxygenase</keyword>
<protein>
    <recommendedName>
        <fullName evidence="17">Cytochrome P450</fullName>
    </recommendedName>
</protein>
<evidence type="ECO:0000313" key="15">
    <source>
        <dbReference type="EMBL" id="KIM68483.1"/>
    </source>
</evidence>
<keyword evidence="16" id="KW-1185">Reference proteome</keyword>
<accession>A0A0C3A485</accession>